<proteinExistence type="predicted"/>
<evidence type="ECO:0000313" key="2">
    <source>
        <dbReference type="Proteomes" id="UP000790709"/>
    </source>
</evidence>
<feature type="non-terminal residue" evidence="1">
    <location>
        <position position="1"/>
    </location>
</feature>
<reference evidence="1" key="1">
    <citation type="journal article" date="2021" name="New Phytol.">
        <title>Evolutionary innovations through gain and loss of genes in the ectomycorrhizal Boletales.</title>
        <authorList>
            <person name="Wu G."/>
            <person name="Miyauchi S."/>
            <person name="Morin E."/>
            <person name="Kuo A."/>
            <person name="Drula E."/>
            <person name="Varga T."/>
            <person name="Kohler A."/>
            <person name="Feng B."/>
            <person name="Cao Y."/>
            <person name="Lipzen A."/>
            <person name="Daum C."/>
            <person name="Hundley H."/>
            <person name="Pangilinan J."/>
            <person name="Johnson J."/>
            <person name="Barry K."/>
            <person name="LaButti K."/>
            <person name="Ng V."/>
            <person name="Ahrendt S."/>
            <person name="Min B."/>
            <person name="Choi I.G."/>
            <person name="Park H."/>
            <person name="Plett J.M."/>
            <person name="Magnuson J."/>
            <person name="Spatafora J.W."/>
            <person name="Nagy L.G."/>
            <person name="Henrissat B."/>
            <person name="Grigoriev I.V."/>
            <person name="Yang Z.L."/>
            <person name="Xu J."/>
            <person name="Martin F.M."/>
        </authorList>
    </citation>
    <scope>NUCLEOTIDE SEQUENCE</scope>
    <source>
        <strain evidence="1">KUC20120723A-06</strain>
    </source>
</reference>
<protein>
    <submittedName>
        <fullName evidence="1">Uncharacterized protein</fullName>
    </submittedName>
</protein>
<name>A0ACB8AVA0_9AGAM</name>
<organism evidence="1 2">
    <name type="scientific">Leucogyrophana mollusca</name>
    <dbReference type="NCBI Taxonomy" id="85980"/>
    <lineage>
        <taxon>Eukaryota</taxon>
        <taxon>Fungi</taxon>
        <taxon>Dikarya</taxon>
        <taxon>Basidiomycota</taxon>
        <taxon>Agaricomycotina</taxon>
        <taxon>Agaricomycetes</taxon>
        <taxon>Agaricomycetidae</taxon>
        <taxon>Boletales</taxon>
        <taxon>Boletales incertae sedis</taxon>
        <taxon>Leucogyrophana</taxon>
    </lineage>
</organism>
<feature type="non-terminal residue" evidence="1">
    <location>
        <position position="107"/>
    </location>
</feature>
<dbReference type="Proteomes" id="UP000790709">
    <property type="component" value="Unassembled WGS sequence"/>
</dbReference>
<sequence length="107" mass="11944">LKNYVAAAIVMANTTWKKTGTGNVLITKADQTDFIGITVGRVLEFKLNCQPNGNYLNLDYGSLEDAKFQFHLGRPLEAAFADDFDRAVEHLEKLQDKAASSPNHYHM</sequence>
<dbReference type="EMBL" id="MU267411">
    <property type="protein sequence ID" value="KAH7916958.1"/>
    <property type="molecule type" value="Genomic_DNA"/>
</dbReference>
<accession>A0ACB8AVA0</accession>
<gene>
    <name evidence="1" type="ORF">BV22DRAFT_966752</name>
</gene>
<evidence type="ECO:0000313" key="1">
    <source>
        <dbReference type="EMBL" id="KAH7916958.1"/>
    </source>
</evidence>
<comment type="caution">
    <text evidence="1">The sequence shown here is derived from an EMBL/GenBank/DDBJ whole genome shotgun (WGS) entry which is preliminary data.</text>
</comment>
<keyword evidence="2" id="KW-1185">Reference proteome</keyword>